<dbReference type="Proteomes" id="UP000269945">
    <property type="component" value="Unassembled WGS sequence"/>
</dbReference>
<comment type="caution">
    <text evidence="1">The sequence shown here is derived from an EMBL/GenBank/DDBJ whole genome shotgun (WGS) entry which is preliminary data.</text>
</comment>
<reference evidence="1 2" key="1">
    <citation type="submission" date="2018-10" db="EMBL/GenBank/DDBJ databases">
        <authorList>
            <person name="Ekblom R."/>
            <person name="Jareborg N."/>
        </authorList>
    </citation>
    <scope>NUCLEOTIDE SEQUENCE [LARGE SCALE GENOMIC DNA]</scope>
    <source>
        <tissue evidence="1">Muscle</tissue>
    </source>
</reference>
<gene>
    <name evidence="1" type="ORF">BN2614_LOCUS2</name>
</gene>
<keyword evidence="2" id="KW-1185">Reference proteome</keyword>
<organism evidence="1 2">
    <name type="scientific">Gulo gulo</name>
    <name type="common">Wolverine</name>
    <name type="synonym">Gluton</name>
    <dbReference type="NCBI Taxonomy" id="48420"/>
    <lineage>
        <taxon>Eukaryota</taxon>
        <taxon>Metazoa</taxon>
        <taxon>Chordata</taxon>
        <taxon>Craniata</taxon>
        <taxon>Vertebrata</taxon>
        <taxon>Euteleostomi</taxon>
        <taxon>Mammalia</taxon>
        <taxon>Eutheria</taxon>
        <taxon>Laurasiatheria</taxon>
        <taxon>Carnivora</taxon>
        <taxon>Caniformia</taxon>
        <taxon>Musteloidea</taxon>
        <taxon>Mustelidae</taxon>
        <taxon>Guloninae</taxon>
        <taxon>Gulo</taxon>
    </lineage>
</organism>
<evidence type="ECO:0000313" key="1">
    <source>
        <dbReference type="EMBL" id="VCW70874.1"/>
    </source>
</evidence>
<evidence type="ECO:0000313" key="2">
    <source>
        <dbReference type="Proteomes" id="UP000269945"/>
    </source>
</evidence>
<feature type="non-terminal residue" evidence="1">
    <location>
        <position position="82"/>
    </location>
</feature>
<accession>A0A9X9PXD5</accession>
<dbReference type="AlphaFoldDB" id="A0A9X9PXD5"/>
<dbReference type="EMBL" id="CYRY02006490">
    <property type="protein sequence ID" value="VCW70874.1"/>
    <property type="molecule type" value="Genomic_DNA"/>
</dbReference>
<name>A0A9X9PXD5_GULGU</name>
<protein>
    <submittedName>
        <fullName evidence="1">Uncharacterized protein</fullName>
    </submittedName>
</protein>
<sequence>MASVPQELQAEEALGRWWDLVCRGRIVRHAWENGGKFGFWQRSSESFQVLSRSQELQQPGALCPFTPMRPVSAWMYHRAEWQ</sequence>
<proteinExistence type="predicted"/>